<reference evidence="1 2" key="1">
    <citation type="submission" date="2013-02" db="EMBL/GenBank/DDBJ databases">
        <authorList>
            <person name="Harkins D.M."/>
            <person name="Durkin A.S."/>
            <person name="Brinkac L.M."/>
            <person name="Haft D.H."/>
            <person name="Selengut J.D."/>
            <person name="Sanka R."/>
            <person name="DePew J."/>
            <person name="Purushe J."/>
            <person name="Whelen A.C."/>
            <person name="Vinetz J.M."/>
            <person name="Sutton G.G."/>
            <person name="Nierman W.C."/>
            <person name="Fouts D.E."/>
        </authorList>
    </citation>
    <scope>NUCLEOTIDE SEQUENCE [LARGE SCALE GENOMIC DNA]</scope>
    <source>
        <strain evidence="1 2">2002000626</strain>
    </source>
</reference>
<proteinExistence type="predicted"/>
<comment type="caution">
    <text evidence="1">The sequence shown here is derived from an EMBL/GenBank/DDBJ whole genome shotgun (WGS) entry which is preliminary data.</text>
</comment>
<accession>A0A829D6P2</accession>
<organism evidence="1 2">
    <name type="scientific">Leptospira interrogans str. 2002000626</name>
    <dbReference type="NCBI Taxonomy" id="996803"/>
    <lineage>
        <taxon>Bacteria</taxon>
        <taxon>Pseudomonadati</taxon>
        <taxon>Spirochaetota</taxon>
        <taxon>Spirochaetia</taxon>
        <taxon>Leptospirales</taxon>
        <taxon>Leptospiraceae</taxon>
        <taxon>Leptospira</taxon>
    </lineage>
</organism>
<sequence length="67" mass="7945">MKEIQFWINLIEITGIFPNLIESQAQEIAKTIELMWNTKIQIEFNHSTSKARWLHDPDTNEVFLTID</sequence>
<name>A0A829D6P2_LEPIR</name>
<dbReference type="Proteomes" id="UP000012329">
    <property type="component" value="Unassembled WGS sequence"/>
</dbReference>
<protein>
    <submittedName>
        <fullName evidence="1">Uncharacterized protein</fullName>
    </submittedName>
</protein>
<dbReference type="EMBL" id="AFJL02000115">
    <property type="protein sequence ID" value="EMY04710.1"/>
    <property type="molecule type" value="Genomic_DNA"/>
</dbReference>
<evidence type="ECO:0000313" key="2">
    <source>
        <dbReference type="Proteomes" id="UP000012329"/>
    </source>
</evidence>
<gene>
    <name evidence="1" type="ORF">LEP1GSC029_1300</name>
</gene>
<evidence type="ECO:0000313" key="1">
    <source>
        <dbReference type="EMBL" id="EMY04710.1"/>
    </source>
</evidence>
<dbReference type="AlphaFoldDB" id="A0A829D6P2"/>